<dbReference type="EMBL" id="BAAAMU010000091">
    <property type="protein sequence ID" value="GAA1672133.1"/>
    <property type="molecule type" value="Genomic_DNA"/>
</dbReference>
<accession>A0ABP4SFK8</accession>
<name>A0ABP4SFK8_9ACTN</name>
<dbReference type="InterPro" id="IPR027417">
    <property type="entry name" value="P-loop_NTPase"/>
</dbReference>
<keyword evidence="2" id="KW-1185">Reference proteome</keyword>
<dbReference type="SUPFAM" id="SSF52540">
    <property type="entry name" value="P-loop containing nucleoside triphosphate hydrolases"/>
    <property type="match status" value="1"/>
</dbReference>
<sequence>MAGATAPIMKPTPTTAIVDARRAAGAECAVGGVIIWVASFPRSGNTFPRIVLKHLYGVRTSTVYDVDGVAERLGSELIGFEERSSSIGEMRASERPHFVKTHRQRAGEEDPAICLVRDGRDSITSWARLNGAPDFEAEARRIIDRREAVGTGSWGRNVLSRLRPPAPHRVPLRHEDLIREPRRAVEQAVAALVPSLRPLPDARIPTFAELRQVDGGFFRRGHTGTHADELPDELHRLFWSRPDNVAAMELLGYPRDA</sequence>
<dbReference type="Gene3D" id="3.40.50.300">
    <property type="entry name" value="P-loop containing nucleotide triphosphate hydrolases"/>
    <property type="match status" value="1"/>
</dbReference>
<reference evidence="2" key="1">
    <citation type="journal article" date="2019" name="Int. J. Syst. Evol. Microbiol.">
        <title>The Global Catalogue of Microorganisms (GCM) 10K type strain sequencing project: providing services to taxonomists for standard genome sequencing and annotation.</title>
        <authorList>
            <consortium name="The Broad Institute Genomics Platform"/>
            <consortium name="The Broad Institute Genome Sequencing Center for Infectious Disease"/>
            <person name="Wu L."/>
            <person name="Ma J."/>
        </authorList>
    </citation>
    <scope>NUCLEOTIDE SEQUENCE [LARGE SCALE GENOMIC DNA]</scope>
    <source>
        <strain evidence="2">JCM 13929</strain>
    </source>
</reference>
<dbReference type="Proteomes" id="UP001500064">
    <property type="component" value="Unassembled WGS sequence"/>
</dbReference>
<gene>
    <name evidence="1" type="ORF">GCM10009733_081650</name>
</gene>
<evidence type="ECO:0000313" key="1">
    <source>
        <dbReference type="EMBL" id="GAA1672133.1"/>
    </source>
</evidence>
<organism evidence="1 2">
    <name type="scientific">Nonomuraea maheshkhaliensis</name>
    <dbReference type="NCBI Taxonomy" id="419590"/>
    <lineage>
        <taxon>Bacteria</taxon>
        <taxon>Bacillati</taxon>
        <taxon>Actinomycetota</taxon>
        <taxon>Actinomycetes</taxon>
        <taxon>Streptosporangiales</taxon>
        <taxon>Streptosporangiaceae</taxon>
        <taxon>Nonomuraea</taxon>
    </lineage>
</organism>
<evidence type="ECO:0000313" key="2">
    <source>
        <dbReference type="Proteomes" id="UP001500064"/>
    </source>
</evidence>
<proteinExistence type="predicted"/>
<protein>
    <recommendedName>
        <fullName evidence="3">Sulfotransferase domain-containing protein</fullName>
    </recommendedName>
</protein>
<comment type="caution">
    <text evidence="1">The sequence shown here is derived from an EMBL/GenBank/DDBJ whole genome shotgun (WGS) entry which is preliminary data.</text>
</comment>
<evidence type="ECO:0008006" key="3">
    <source>
        <dbReference type="Google" id="ProtNLM"/>
    </source>
</evidence>